<proteinExistence type="predicted"/>
<dbReference type="Proteomes" id="UP000516437">
    <property type="component" value="Chromosome 6"/>
</dbReference>
<organism evidence="1 2">
    <name type="scientific">Morella rubra</name>
    <name type="common">Chinese bayberry</name>
    <dbReference type="NCBI Taxonomy" id="262757"/>
    <lineage>
        <taxon>Eukaryota</taxon>
        <taxon>Viridiplantae</taxon>
        <taxon>Streptophyta</taxon>
        <taxon>Embryophyta</taxon>
        <taxon>Tracheophyta</taxon>
        <taxon>Spermatophyta</taxon>
        <taxon>Magnoliopsida</taxon>
        <taxon>eudicotyledons</taxon>
        <taxon>Gunneridae</taxon>
        <taxon>Pentapetalae</taxon>
        <taxon>rosids</taxon>
        <taxon>fabids</taxon>
        <taxon>Fagales</taxon>
        <taxon>Myricaceae</taxon>
        <taxon>Morella</taxon>
    </lineage>
</organism>
<keyword evidence="2" id="KW-1185">Reference proteome</keyword>
<gene>
    <name evidence="1" type="ORF">CJ030_MR6G027704</name>
</gene>
<evidence type="ECO:0000313" key="1">
    <source>
        <dbReference type="EMBL" id="KAB1209429.1"/>
    </source>
</evidence>
<comment type="caution">
    <text evidence="1">The sequence shown here is derived from an EMBL/GenBank/DDBJ whole genome shotgun (WGS) entry which is preliminary data.</text>
</comment>
<accession>A0A6A1V988</accession>
<evidence type="ECO:0000313" key="2">
    <source>
        <dbReference type="Proteomes" id="UP000516437"/>
    </source>
</evidence>
<dbReference type="AlphaFoldDB" id="A0A6A1V988"/>
<reference evidence="1 2" key="1">
    <citation type="journal article" date="2019" name="Plant Biotechnol. J.">
        <title>The red bayberry genome and genetic basis of sex determination.</title>
        <authorList>
            <person name="Jia H.M."/>
            <person name="Jia H.J."/>
            <person name="Cai Q.L."/>
            <person name="Wang Y."/>
            <person name="Zhao H.B."/>
            <person name="Yang W.F."/>
            <person name="Wang G.Y."/>
            <person name="Li Y.H."/>
            <person name="Zhan D.L."/>
            <person name="Shen Y.T."/>
            <person name="Niu Q.F."/>
            <person name="Chang L."/>
            <person name="Qiu J."/>
            <person name="Zhao L."/>
            <person name="Xie H.B."/>
            <person name="Fu W.Y."/>
            <person name="Jin J."/>
            <person name="Li X.W."/>
            <person name="Jiao Y."/>
            <person name="Zhou C.C."/>
            <person name="Tu T."/>
            <person name="Chai C.Y."/>
            <person name="Gao J.L."/>
            <person name="Fan L.J."/>
            <person name="van de Weg E."/>
            <person name="Wang J.Y."/>
            <person name="Gao Z.S."/>
        </authorList>
    </citation>
    <scope>NUCLEOTIDE SEQUENCE [LARGE SCALE GENOMIC DNA]</scope>
    <source>
        <tissue evidence="1">Leaves</tissue>
    </source>
</reference>
<protein>
    <submittedName>
        <fullName evidence="1">Uncharacterized protein</fullName>
    </submittedName>
</protein>
<name>A0A6A1V988_9ROSI</name>
<sequence length="56" mass="6344">MELYAEKVNKEGFARLPRLSLSVTSSLVFLLFGESEVIAIEKLRAPRSKSVKFKDD</sequence>
<dbReference type="EMBL" id="RXIC02000024">
    <property type="protein sequence ID" value="KAB1209429.1"/>
    <property type="molecule type" value="Genomic_DNA"/>
</dbReference>